<evidence type="ECO:0000313" key="2">
    <source>
        <dbReference type="EMBL" id="JAR91292.1"/>
    </source>
</evidence>
<accession>A0A147BLF0</accession>
<dbReference type="AlphaFoldDB" id="A0A147BLF0"/>
<proteinExistence type="predicted"/>
<name>A0A147BLF0_IXORI</name>
<feature type="non-terminal residue" evidence="2">
    <location>
        <position position="85"/>
    </location>
</feature>
<evidence type="ECO:0000256" key="1">
    <source>
        <dbReference type="SAM" id="MobiDB-lite"/>
    </source>
</evidence>
<protein>
    <submittedName>
        <fullName evidence="2">Putative tick transposon</fullName>
    </submittedName>
</protein>
<reference evidence="2" key="1">
    <citation type="journal article" date="2018" name="PLoS Negl. Trop. Dis.">
        <title>Sialome diversity of ticks revealed by RNAseq of single tick salivary glands.</title>
        <authorList>
            <person name="Perner J."/>
            <person name="Kropackova S."/>
            <person name="Kopacek P."/>
            <person name="Ribeiro J.M."/>
        </authorList>
    </citation>
    <scope>NUCLEOTIDE SEQUENCE</scope>
    <source>
        <strain evidence="2">Siblings of single egg batch collected in Ceske Budejovice</strain>
        <tissue evidence="2">Salivary glands</tissue>
    </source>
</reference>
<dbReference type="EMBL" id="GEGO01004112">
    <property type="protein sequence ID" value="JAR91292.1"/>
    <property type="molecule type" value="Transcribed_RNA"/>
</dbReference>
<feature type="region of interest" description="Disordered" evidence="1">
    <location>
        <begin position="44"/>
        <end position="66"/>
    </location>
</feature>
<organism evidence="2">
    <name type="scientific">Ixodes ricinus</name>
    <name type="common">Common tick</name>
    <name type="synonym">Acarus ricinus</name>
    <dbReference type="NCBI Taxonomy" id="34613"/>
    <lineage>
        <taxon>Eukaryota</taxon>
        <taxon>Metazoa</taxon>
        <taxon>Ecdysozoa</taxon>
        <taxon>Arthropoda</taxon>
        <taxon>Chelicerata</taxon>
        <taxon>Arachnida</taxon>
        <taxon>Acari</taxon>
        <taxon>Parasitiformes</taxon>
        <taxon>Ixodida</taxon>
        <taxon>Ixodoidea</taxon>
        <taxon>Ixodidae</taxon>
        <taxon>Ixodinae</taxon>
        <taxon>Ixodes</taxon>
    </lineage>
</organism>
<feature type="non-terminal residue" evidence="2">
    <location>
        <position position="1"/>
    </location>
</feature>
<sequence>NFLVAYRTTPHTTTGSAPAKMMIGDEFCTRFDLLRPSITDVVRSKQAKQHASRNSKEQHLHQNDQVCARDYRNGKKWSKGVVVRV</sequence>
<feature type="compositionally biased region" description="Basic and acidic residues" evidence="1">
    <location>
        <begin position="54"/>
        <end position="66"/>
    </location>
</feature>